<protein>
    <recommendedName>
        <fullName evidence="1">Dit-like phage tail protein N-terminal domain-containing protein</fullName>
    </recommendedName>
</protein>
<evidence type="ECO:0000259" key="1">
    <source>
        <dbReference type="Pfam" id="PF21821"/>
    </source>
</evidence>
<dbReference type="Proteomes" id="UP000237673">
    <property type="component" value="Chromosome"/>
</dbReference>
<organism evidence="2 3">
    <name type="scientific">Mixta calida</name>
    <dbReference type="NCBI Taxonomy" id="665913"/>
    <lineage>
        <taxon>Bacteria</taxon>
        <taxon>Pseudomonadati</taxon>
        <taxon>Pseudomonadota</taxon>
        <taxon>Gammaproteobacteria</taxon>
        <taxon>Enterobacterales</taxon>
        <taxon>Erwiniaceae</taxon>
        <taxon>Mixta</taxon>
    </lineage>
</organism>
<dbReference type="InterPro" id="IPR048494">
    <property type="entry name" value="Dit-like_N"/>
</dbReference>
<feature type="domain" description="Dit-like phage tail protein N-terminal" evidence="1">
    <location>
        <begin position="35"/>
        <end position="158"/>
    </location>
</feature>
<evidence type="ECO:0000313" key="3">
    <source>
        <dbReference type="Proteomes" id="UP000237673"/>
    </source>
</evidence>
<keyword evidence="3" id="KW-1185">Reference proteome</keyword>
<gene>
    <name evidence="2" type="ORF">C2E16_06000</name>
</gene>
<evidence type="ECO:0000313" key="2">
    <source>
        <dbReference type="EMBL" id="AUY24512.1"/>
    </source>
</evidence>
<dbReference type="EMBL" id="CP026378">
    <property type="protein sequence ID" value="AUY24512.1"/>
    <property type="molecule type" value="Genomic_DNA"/>
</dbReference>
<dbReference type="Pfam" id="PF21821">
    <property type="entry name" value="Dit_like"/>
    <property type="match status" value="1"/>
</dbReference>
<sequence length="271" mass="29407">MATLSGYQVQPLSFSNKDGILFSPMDDLSVFLNMSATTEMNYNTTMNVTTSPVMSGANVADNFSRQPKRIDLSGVVVPQYNGVFFMTQDSGSVEDFITTVELWRDQKRLVHVMCQDGISLDNCVIANFSARKDKAITNGLNVDMSFVQIDIVKEATKTTVNGVPAENVNGSKAGAKTKTKAVESLKSAGKASTTETQSTLNCKALLGQSAEWLDKHQKALSARNSCQQSAEKGASHGQYIYTFSPSEEVMSDVRNSLNSQGVNQTMKEGSH</sequence>
<proteinExistence type="predicted"/>
<reference evidence="2 3" key="1">
    <citation type="submission" date="2018-01" db="EMBL/GenBank/DDBJ databases">
        <title>Complete and assembled Genome of Pantoea calida DSM22759T.</title>
        <authorList>
            <person name="Stevens M.J.A."/>
            <person name="Zurfluh K."/>
            <person name="Stephan R."/>
        </authorList>
    </citation>
    <scope>NUCLEOTIDE SEQUENCE [LARGE SCALE GENOMIC DNA]</scope>
    <source>
        <strain evidence="2 3">DSM 22759</strain>
    </source>
</reference>
<dbReference type="RefSeq" id="WP_084971458.1">
    <property type="nucleotide sequence ID" value="NZ_CP026378.1"/>
</dbReference>
<name>A0ABM6RZA6_9GAMM</name>
<accession>A0ABM6RZA6</accession>